<sequence length="63" mass="7099">MQTWEVSIGATDNSNSCLTHQEGKSMLTSSAHIVKSEHRLAWSLLKHDTKIPEALHIFLANKR</sequence>
<gene>
    <name evidence="1" type="ORF">I79_020392</name>
</gene>
<name>G3I9Y1_CRIGR</name>
<protein>
    <submittedName>
        <fullName evidence="1">Uncharacterized protein</fullName>
    </submittedName>
</protein>
<evidence type="ECO:0000313" key="1">
    <source>
        <dbReference type="EMBL" id="EGW00175.1"/>
    </source>
</evidence>
<organism evidence="1 2">
    <name type="scientific">Cricetulus griseus</name>
    <name type="common">Chinese hamster</name>
    <name type="synonym">Cricetulus barabensis griseus</name>
    <dbReference type="NCBI Taxonomy" id="10029"/>
    <lineage>
        <taxon>Eukaryota</taxon>
        <taxon>Metazoa</taxon>
        <taxon>Chordata</taxon>
        <taxon>Craniata</taxon>
        <taxon>Vertebrata</taxon>
        <taxon>Euteleostomi</taxon>
        <taxon>Mammalia</taxon>
        <taxon>Eutheria</taxon>
        <taxon>Euarchontoglires</taxon>
        <taxon>Glires</taxon>
        <taxon>Rodentia</taxon>
        <taxon>Myomorpha</taxon>
        <taxon>Muroidea</taxon>
        <taxon>Cricetidae</taxon>
        <taxon>Cricetinae</taxon>
        <taxon>Cricetulus</taxon>
    </lineage>
</organism>
<reference evidence="2" key="1">
    <citation type="journal article" date="2011" name="Nat. Biotechnol.">
        <title>The genomic sequence of the Chinese hamster ovary (CHO)-K1 cell line.</title>
        <authorList>
            <person name="Xu X."/>
            <person name="Nagarajan H."/>
            <person name="Lewis N.E."/>
            <person name="Pan S."/>
            <person name="Cai Z."/>
            <person name="Liu X."/>
            <person name="Chen W."/>
            <person name="Xie M."/>
            <person name="Wang W."/>
            <person name="Hammond S."/>
            <person name="Andersen M.R."/>
            <person name="Neff N."/>
            <person name="Passarelli B."/>
            <person name="Koh W."/>
            <person name="Fan H.C."/>
            <person name="Wang J."/>
            <person name="Gui Y."/>
            <person name="Lee K.H."/>
            <person name="Betenbaugh M.J."/>
            <person name="Quake S.R."/>
            <person name="Famili I."/>
            <person name="Palsson B.O."/>
            <person name="Wang J."/>
        </authorList>
    </citation>
    <scope>NUCLEOTIDE SEQUENCE [LARGE SCALE GENOMIC DNA]</scope>
    <source>
        <strain evidence="2">CHO K1 cell line</strain>
    </source>
</reference>
<dbReference type="Proteomes" id="UP000001075">
    <property type="component" value="Unassembled WGS sequence"/>
</dbReference>
<accession>G3I9Y1</accession>
<dbReference type="EMBL" id="JH001652">
    <property type="protein sequence ID" value="EGW00175.1"/>
    <property type="molecule type" value="Genomic_DNA"/>
</dbReference>
<dbReference type="InParanoid" id="G3I9Y1"/>
<dbReference type="AlphaFoldDB" id="G3I9Y1"/>
<evidence type="ECO:0000313" key="2">
    <source>
        <dbReference type="Proteomes" id="UP000001075"/>
    </source>
</evidence>
<proteinExistence type="predicted"/>